<dbReference type="PANTHER" id="PTHR35883:SF1">
    <property type="entry name" value="CALMODULIN-BINDING PROTEIN CAM-BP15-RELATED"/>
    <property type="match status" value="1"/>
</dbReference>
<accession>A0ABV9C7W6</accession>
<protein>
    <submittedName>
        <fullName evidence="3">Calmodulin-binding protein</fullName>
    </submittedName>
</protein>
<dbReference type="PANTHER" id="PTHR35883">
    <property type="entry name" value="CYCLIC AMP-INDUCIBLE PROTEIN BP74-RELATED"/>
    <property type="match status" value="1"/>
</dbReference>
<dbReference type="InterPro" id="IPR056422">
    <property type="entry name" value="BP74_N"/>
</dbReference>
<evidence type="ECO:0000256" key="1">
    <source>
        <dbReference type="SAM" id="SignalP"/>
    </source>
</evidence>
<evidence type="ECO:0000313" key="4">
    <source>
        <dbReference type="Proteomes" id="UP001596004"/>
    </source>
</evidence>
<feature type="chain" id="PRO_5046713375" evidence="1">
    <location>
        <begin position="29"/>
        <end position="150"/>
    </location>
</feature>
<dbReference type="EMBL" id="JBHSFP010000001">
    <property type="protein sequence ID" value="MFC4529181.1"/>
    <property type="molecule type" value="Genomic_DNA"/>
</dbReference>
<sequence>MRRISPKIGIILAAVVMFALTAAPPARAVRLASAEPGAGAYFEITDVTGERFVVKLTDPAKIQHARDLVSGTTTSEPHLIGRLIPRPVPYNPRWGYHYNPDTVGFFDMAIEVCDATIPYVEEHLDEAGGAFLPGYIWCPWSSRVIREVSG</sequence>
<evidence type="ECO:0000259" key="2">
    <source>
        <dbReference type="Pfam" id="PF23621"/>
    </source>
</evidence>
<proteinExistence type="predicted"/>
<gene>
    <name evidence="3" type="ORF">ACFO60_00280</name>
</gene>
<organism evidence="3 4">
    <name type="scientific">Sphaerisporangium dianthi</name>
    <dbReference type="NCBI Taxonomy" id="1436120"/>
    <lineage>
        <taxon>Bacteria</taxon>
        <taxon>Bacillati</taxon>
        <taxon>Actinomycetota</taxon>
        <taxon>Actinomycetes</taxon>
        <taxon>Streptosporangiales</taxon>
        <taxon>Streptosporangiaceae</taxon>
        <taxon>Sphaerisporangium</taxon>
    </lineage>
</organism>
<dbReference type="InterPro" id="IPR053344">
    <property type="entry name" value="cAMP-inducible_BP74-like"/>
</dbReference>
<dbReference type="Proteomes" id="UP001596004">
    <property type="component" value="Unassembled WGS sequence"/>
</dbReference>
<feature type="signal peptide" evidence="1">
    <location>
        <begin position="1"/>
        <end position="28"/>
    </location>
</feature>
<feature type="domain" description="BP74 N-terminal" evidence="2">
    <location>
        <begin position="40"/>
        <end position="149"/>
    </location>
</feature>
<dbReference type="Pfam" id="PF23621">
    <property type="entry name" value="BP74_N"/>
    <property type="match status" value="1"/>
</dbReference>
<name>A0ABV9C7W6_9ACTN</name>
<dbReference type="RefSeq" id="WP_380835528.1">
    <property type="nucleotide sequence ID" value="NZ_JBHSFP010000001.1"/>
</dbReference>
<evidence type="ECO:0000313" key="3">
    <source>
        <dbReference type="EMBL" id="MFC4529181.1"/>
    </source>
</evidence>
<reference evidence="4" key="1">
    <citation type="journal article" date="2019" name="Int. J. Syst. Evol. Microbiol.">
        <title>The Global Catalogue of Microorganisms (GCM) 10K type strain sequencing project: providing services to taxonomists for standard genome sequencing and annotation.</title>
        <authorList>
            <consortium name="The Broad Institute Genomics Platform"/>
            <consortium name="The Broad Institute Genome Sequencing Center for Infectious Disease"/>
            <person name="Wu L."/>
            <person name="Ma J."/>
        </authorList>
    </citation>
    <scope>NUCLEOTIDE SEQUENCE [LARGE SCALE GENOMIC DNA]</scope>
    <source>
        <strain evidence="4">CGMCC 4.7132</strain>
    </source>
</reference>
<comment type="caution">
    <text evidence="3">The sequence shown here is derived from an EMBL/GenBank/DDBJ whole genome shotgun (WGS) entry which is preliminary data.</text>
</comment>
<keyword evidence="1" id="KW-0732">Signal</keyword>
<keyword evidence="4" id="KW-1185">Reference proteome</keyword>